<sequence>MGNEPDEARVGGVPEMPKVYEKKRTCTDIVFLCLFFVMLLAFAALGIIAFVDGEAKDSLNGRDRTGRYCGSGSPPDGFADSIPEGAPFQSKVWGENKYLWYPFPLKQTAMSLNPLLYLSLGLCVQQCPMANERLLERLLKNPSSVTEEEKNAVKVYSYGGSSVVESSVQTVNHAIPVYHTGPILGRCLPTITQPPSVRELLMTSEYSQRVYAFVLKGVLEVKASWKVFLCAAAACTLLCFIFLFLVRFLISFVVWASIIACFLLLLSGGCICIQLYLNDGHFMNLHLDVTKYSVLLLCVAIGLWIGALVYVFVIIGACPRIRLVCALAKIASRVVDNAPSTVLLPILMNVAILCLLVWSILVALGLYNARRKTGKISFVPVTDAIGINDGSFKGIGDTKFYQGVVHGVEHRYALVYLLFGELFAFLWCVSFLNAVSFTSISFVSTFWYFSNLNGGKKRVPFFGVLRAFVWTVFYHAGTLALGSLLIAILQIVRILLVYAAEKAEEAVDRHDLIQCLHCYLQYALLCFENFVSSINKNIYVVVCLTSRSFYTSACTGLSVLKGHSSDLFLISWMVLCVKILGKLFVTVGTVVTSYLLFKHTTLEPGVDSMIMPLILIGIGAYFLSGPFFDVFDSSTLALLICYCYDHHINQSVGIFYVPAELEHQLSDYSQKKKLRRLKNQQAAAHRRG</sequence>
<feature type="transmembrane region" description="Helical" evidence="7">
    <location>
        <begin position="289"/>
        <end position="313"/>
    </location>
</feature>
<dbReference type="VEuPathDB" id="TriTrypDB:Tbg972.10.490"/>
<dbReference type="GO" id="GO:0022857">
    <property type="term" value="F:transmembrane transporter activity"/>
    <property type="evidence" value="ECO:0007669"/>
    <property type="project" value="UniProtKB-UniRule"/>
</dbReference>
<evidence type="ECO:0000256" key="4">
    <source>
        <dbReference type="ARBA" id="ARBA00022989"/>
    </source>
</evidence>
<feature type="transmembrane region" description="Helical" evidence="7">
    <location>
        <begin position="609"/>
        <end position="628"/>
    </location>
</feature>
<proteinExistence type="inferred from homology"/>
<reference evidence="9" key="1">
    <citation type="journal article" date="2010" name="PLoS Negl. Trop. Dis.">
        <title>The genome sequence of Trypanosoma brucei gambiense, causative agent of chronic human african trypanosomiasis.</title>
        <authorList>
            <person name="Jackson A.P."/>
            <person name="Sanders M."/>
            <person name="Berry A."/>
            <person name="McQuillan J."/>
            <person name="Aslett M.A."/>
            <person name="Quail M.A."/>
            <person name="Chukualim B."/>
            <person name="Capewell P."/>
            <person name="MacLeod A."/>
            <person name="Melville S.E."/>
            <person name="Gibson W."/>
            <person name="Barry J.D."/>
            <person name="Berriman M."/>
            <person name="Hertz-Fowler C."/>
        </authorList>
    </citation>
    <scope>NUCLEOTIDE SEQUENCE [LARGE SCALE GENOMIC DNA]</scope>
    <source>
        <strain evidence="9">MHOM/CI/86/DAL972</strain>
    </source>
</reference>
<evidence type="ECO:0000256" key="5">
    <source>
        <dbReference type="ARBA" id="ARBA00023136"/>
    </source>
</evidence>
<dbReference type="RefSeq" id="XP_011777234.1">
    <property type="nucleotide sequence ID" value="XM_011778932.1"/>
</dbReference>
<feature type="transmembrane region" description="Helical" evidence="7">
    <location>
        <begin position="225"/>
        <end position="246"/>
    </location>
</feature>
<keyword evidence="6" id="KW-0325">Glycoprotein</keyword>
<dbReference type="AlphaFoldDB" id="D0A126"/>
<gene>
    <name evidence="8" type="ORF">TbgDal_X490</name>
</gene>
<comment type="function">
    <text evidence="7">Choline transporter.</text>
</comment>
<dbReference type="KEGG" id="tbg:TbgDal_X490"/>
<dbReference type="Proteomes" id="UP000002316">
    <property type="component" value="Chromosome 10"/>
</dbReference>
<evidence type="ECO:0000256" key="6">
    <source>
        <dbReference type="ARBA" id="ARBA00023180"/>
    </source>
</evidence>
<dbReference type="GeneID" id="23865571"/>
<feature type="transmembrane region" description="Helical" evidence="7">
    <location>
        <begin position="29"/>
        <end position="51"/>
    </location>
</feature>
<evidence type="ECO:0000256" key="7">
    <source>
        <dbReference type="RuleBase" id="RU368066"/>
    </source>
</evidence>
<protein>
    <recommendedName>
        <fullName evidence="7">Choline transporter-like protein</fullName>
    </recommendedName>
</protein>
<keyword evidence="3 7" id="KW-0812">Transmembrane</keyword>
<evidence type="ECO:0000256" key="2">
    <source>
        <dbReference type="ARBA" id="ARBA00007168"/>
    </source>
</evidence>
<dbReference type="PANTHER" id="PTHR12385:SF14">
    <property type="entry name" value="CHOLINE TRANSPORTER-LIKE 2"/>
    <property type="match status" value="1"/>
</dbReference>
<accession>D0A126</accession>
<evidence type="ECO:0000313" key="9">
    <source>
        <dbReference type="Proteomes" id="UP000002316"/>
    </source>
</evidence>
<feature type="transmembrane region" description="Helical" evidence="7">
    <location>
        <begin position="414"/>
        <end position="447"/>
    </location>
</feature>
<dbReference type="EMBL" id="FN554973">
    <property type="protein sequence ID" value="CBH14968.1"/>
    <property type="molecule type" value="Genomic_DNA"/>
</dbReference>
<evidence type="ECO:0000313" key="8">
    <source>
        <dbReference type="EMBL" id="CBH14968.1"/>
    </source>
</evidence>
<feature type="transmembrane region" description="Helical" evidence="7">
    <location>
        <begin position="252"/>
        <end position="277"/>
    </location>
</feature>
<feature type="transmembrane region" description="Helical" evidence="7">
    <location>
        <begin position="467"/>
        <end position="492"/>
    </location>
</feature>
<evidence type="ECO:0000256" key="1">
    <source>
        <dbReference type="ARBA" id="ARBA00004141"/>
    </source>
</evidence>
<name>D0A126_TRYB9</name>
<dbReference type="Pfam" id="PF04515">
    <property type="entry name" value="Choline_transpo"/>
    <property type="match status" value="1"/>
</dbReference>
<feature type="transmembrane region" description="Helical" evidence="7">
    <location>
        <begin position="342"/>
        <end position="367"/>
    </location>
</feature>
<dbReference type="PANTHER" id="PTHR12385">
    <property type="entry name" value="CHOLINE TRANSPORTER-LIKE (SLC FAMILY 44)"/>
    <property type="match status" value="1"/>
</dbReference>
<organism evidence="8 9">
    <name type="scientific">Trypanosoma brucei gambiense (strain MHOM/CI/86/DAL972)</name>
    <dbReference type="NCBI Taxonomy" id="679716"/>
    <lineage>
        <taxon>Eukaryota</taxon>
        <taxon>Discoba</taxon>
        <taxon>Euglenozoa</taxon>
        <taxon>Kinetoplastea</taxon>
        <taxon>Metakinetoplastina</taxon>
        <taxon>Trypanosomatida</taxon>
        <taxon>Trypanosomatidae</taxon>
        <taxon>Trypanosoma</taxon>
    </lineage>
</organism>
<keyword evidence="5 7" id="KW-0472">Membrane</keyword>
<dbReference type="GO" id="GO:0005886">
    <property type="term" value="C:plasma membrane"/>
    <property type="evidence" value="ECO:0007669"/>
    <property type="project" value="UniProtKB-SubCell"/>
</dbReference>
<feature type="transmembrane region" description="Helical" evidence="7">
    <location>
        <begin position="567"/>
        <end position="597"/>
    </location>
</feature>
<comment type="similarity">
    <text evidence="2 7">Belongs to the CTL (choline transporter-like) family.</text>
</comment>
<dbReference type="OrthoDB" id="249252at2759"/>
<evidence type="ECO:0000256" key="3">
    <source>
        <dbReference type="ARBA" id="ARBA00022692"/>
    </source>
</evidence>
<keyword evidence="4 7" id="KW-1133">Transmembrane helix</keyword>
<comment type="subcellular location">
    <subcellularLocation>
        <location evidence="7">Cell membrane</location>
        <topology evidence="7">Multi-pass membrane protein</topology>
    </subcellularLocation>
    <subcellularLocation>
        <location evidence="1">Membrane</location>
        <topology evidence="1">Multi-pass membrane protein</topology>
    </subcellularLocation>
</comment>
<dbReference type="InterPro" id="IPR007603">
    <property type="entry name" value="Choline_transptr-like"/>
</dbReference>